<dbReference type="NCBIfam" id="TIGR00562">
    <property type="entry name" value="proto_IX_ox"/>
    <property type="match status" value="1"/>
</dbReference>
<evidence type="ECO:0000256" key="11">
    <source>
        <dbReference type="RuleBase" id="RU364052"/>
    </source>
</evidence>
<dbReference type="Proteomes" id="UP001164803">
    <property type="component" value="Chromosome"/>
</dbReference>
<protein>
    <recommendedName>
        <fullName evidence="6 11">Coproporphyrinogen III oxidase</fullName>
        <ecNumber evidence="5 11">1.3.3.15</ecNumber>
    </recommendedName>
</protein>
<dbReference type="Gene3D" id="1.10.3110.10">
    <property type="entry name" value="protoporphyrinogen ix oxidase, domain 3"/>
    <property type="match status" value="1"/>
</dbReference>
<dbReference type="RefSeq" id="WP_268046027.1">
    <property type="nucleotide sequence ID" value="NZ_CP104064.1"/>
</dbReference>
<evidence type="ECO:0000256" key="4">
    <source>
        <dbReference type="ARBA" id="ARBA00008310"/>
    </source>
</evidence>
<name>A0ABY6Z6C7_9BACL</name>
<dbReference type="PANTHER" id="PTHR42923:SF3">
    <property type="entry name" value="PROTOPORPHYRINOGEN OXIDASE"/>
    <property type="match status" value="1"/>
</dbReference>
<dbReference type="InterPro" id="IPR004572">
    <property type="entry name" value="Protoporphyrinogen_oxidase"/>
</dbReference>
<dbReference type="PANTHER" id="PTHR42923">
    <property type="entry name" value="PROTOPORPHYRINOGEN OXIDASE"/>
    <property type="match status" value="1"/>
</dbReference>
<evidence type="ECO:0000259" key="12">
    <source>
        <dbReference type="Pfam" id="PF01593"/>
    </source>
</evidence>
<keyword evidence="9 11" id="KW-0560">Oxidoreductase</keyword>
<evidence type="ECO:0000256" key="7">
    <source>
        <dbReference type="ARBA" id="ARBA00022630"/>
    </source>
</evidence>
<dbReference type="InterPro" id="IPR036188">
    <property type="entry name" value="FAD/NAD-bd_sf"/>
</dbReference>
<evidence type="ECO:0000256" key="10">
    <source>
        <dbReference type="ARBA" id="ARBA00023133"/>
    </source>
</evidence>
<comment type="pathway">
    <text evidence="3 11">Porphyrin-containing compound metabolism; protoheme biosynthesis.</text>
</comment>
<comment type="subcellular location">
    <subcellularLocation>
        <location evidence="11">Cytoplasm</location>
    </subcellularLocation>
</comment>
<reference evidence="13" key="1">
    <citation type="submission" date="2022-08" db="EMBL/GenBank/DDBJ databases">
        <title>Alicyclobacillus dauci DSM2870, complete genome.</title>
        <authorList>
            <person name="Wang Q."/>
            <person name="Cai R."/>
            <person name="Wang Z."/>
        </authorList>
    </citation>
    <scope>NUCLEOTIDE SEQUENCE</scope>
    <source>
        <strain evidence="13">DSM 28700</strain>
    </source>
</reference>
<sequence length="483" mass="52527">MDVQRIAIVGGGITGLTAAMRLLKQASRARHPVEVTIYEASNRVGGKVLTYRDGGLTLEAGPDSMLARKPAGVGLIRELGLESELIETNPEAKNTYIVRDGRLVPMPHGTFMGIPADISTFMTNEALSASGKFRALFDLLIPPSPLSADMSLGTFLRSRLGDEWVTYLGEPLLAGIYAGRIDDLSLKATWGPLRDLALKYRSLVVGSRAMLNQQAVKKTGRSAFVTVRGGLETVIERLADELADKATIRLSHEVTEIERSDVGYHLTVENGDETIVTKADAMIICTPPAAMKSLLKPYLPASTYDFQVPYVSTATVIVGYPSDHVNIDLRHASGFLVPRAENRAITASTWVSSKWPHTTNEQFIVLRCYVGRAGQQTYLELDDGEMVRMVAREVNDLVGISATPVFHKVTRWENAMPNYLVGHLERLDQLEQAIHSTLPGVEIAGAGYHGLGLPDCIAQANDAAERILSYLTGSKSDNHSSAS</sequence>
<gene>
    <name evidence="13" type="primary">hemG</name>
    <name evidence="13" type="ORF">NZD86_08225</name>
</gene>
<dbReference type="SUPFAM" id="SSF54373">
    <property type="entry name" value="FAD-linked reductases, C-terminal domain"/>
    <property type="match status" value="1"/>
</dbReference>
<organism evidence="13 14">
    <name type="scientific">Alicyclobacillus dauci</name>
    <dbReference type="NCBI Taxonomy" id="1475485"/>
    <lineage>
        <taxon>Bacteria</taxon>
        <taxon>Bacillati</taxon>
        <taxon>Bacillota</taxon>
        <taxon>Bacilli</taxon>
        <taxon>Bacillales</taxon>
        <taxon>Alicyclobacillaceae</taxon>
        <taxon>Alicyclobacillus</taxon>
    </lineage>
</organism>
<dbReference type="EC" id="1.3.3.15" evidence="5 11"/>
<evidence type="ECO:0000313" key="13">
    <source>
        <dbReference type="EMBL" id="WAH38453.1"/>
    </source>
</evidence>
<dbReference type="Gene3D" id="3.90.660.20">
    <property type="entry name" value="Protoporphyrinogen oxidase, mitochondrial, domain 2"/>
    <property type="match status" value="1"/>
</dbReference>
<comment type="similarity">
    <text evidence="4 11">Belongs to the protoporphyrinogen/coproporphyrinogen oxidase family. Coproporphyrinogen III oxidase subfamily.</text>
</comment>
<dbReference type="SUPFAM" id="SSF51905">
    <property type="entry name" value="FAD/NAD(P)-binding domain"/>
    <property type="match status" value="1"/>
</dbReference>
<dbReference type="Pfam" id="PF01593">
    <property type="entry name" value="Amino_oxidase"/>
    <property type="match status" value="1"/>
</dbReference>
<evidence type="ECO:0000256" key="5">
    <source>
        <dbReference type="ARBA" id="ARBA00012402"/>
    </source>
</evidence>
<evidence type="ECO:0000256" key="2">
    <source>
        <dbReference type="ARBA" id="ARBA00001974"/>
    </source>
</evidence>
<comment type="catalytic activity">
    <reaction evidence="1">
        <text>coproporphyrinogen III + 3 O2 = coproporphyrin III + 3 H2O2</text>
        <dbReference type="Rhea" id="RHEA:43436"/>
        <dbReference type="ChEBI" id="CHEBI:15379"/>
        <dbReference type="ChEBI" id="CHEBI:16240"/>
        <dbReference type="ChEBI" id="CHEBI:57309"/>
        <dbReference type="ChEBI" id="CHEBI:131725"/>
        <dbReference type="EC" id="1.3.3.15"/>
    </reaction>
    <physiologicalReaction direction="left-to-right" evidence="1">
        <dbReference type="Rhea" id="RHEA:43437"/>
    </physiologicalReaction>
</comment>
<feature type="domain" description="Amine oxidase" evidence="12">
    <location>
        <begin position="13"/>
        <end position="468"/>
    </location>
</feature>
<dbReference type="GO" id="GO:0004729">
    <property type="term" value="F:oxygen-dependent protoporphyrinogen oxidase activity"/>
    <property type="evidence" value="ECO:0007669"/>
    <property type="project" value="UniProtKB-EC"/>
</dbReference>
<evidence type="ECO:0000256" key="1">
    <source>
        <dbReference type="ARBA" id="ARBA00001755"/>
    </source>
</evidence>
<comment type="cofactor">
    <cofactor evidence="2 11">
        <name>FAD</name>
        <dbReference type="ChEBI" id="CHEBI:57692"/>
    </cofactor>
</comment>
<keyword evidence="7 11" id="KW-0285">Flavoprotein</keyword>
<keyword evidence="8 11" id="KW-0274">FAD</keyword>
<evidence type="ECO:0000256" key="9">
    <source>
        <dbReference type="ARBA" id="ARBA00023002"/>
    </source>
</evidence>
<evidence type="ECO:0000313" key="14">
    <source>
        <dbReference type="Proteomes" id="UP001164803"/>
    </source>
</evidence>
<keyword evidence="10 11" id="KW-0350">Heme biosynthesis</keyword>
<dbReference type="InterPro" id="IPR050464">
    <property type="entry name" value="Zeta_carotene_desat/Oxidored"/>
</dbReference>
<evidence type="ECO:0000256" key="6">
    <source>
        <dbReference type="ARBA" id="ARBA00019046"/>
    </source>
</evidence>
<accession>A0ABY6Z6C7</accession>
<dbReference type="InterPro" id="IPR002937">
    <property type="entry name" value="Amino_oxidase"/>
</dbReference>
<keyword evidence="11" id="KW-0963">Cytoplasm</keyword>
<comment type="function">
    <text evidence="11">Involved in coproporphyrin-dependent heme b biosynthesis. Catalyzes the oxidation of coproporphyrinogen III to coproporphyrin III.</text>
</comment>
<dbReference type="Gene3D" id="3.50.50.60">
    <property type="entry name" value="FAD/NAD(P)-binding domain"/>
    <property type="match status" value="1"/>
</dbReference>
<dbReference type="EMBL" id="CP104064">
    <property type="protein sequence ID" value="WAH38453.1"/>
    <property type="molecule type" value="Genomic_DNA"/>
</dbReference>
<evidence type="ECO:0000256" key="8">
    <source>
        <dbReference type="ARBA" id="ARBA00022827"/>
    </source>
</evidence>
<evidence type="ECO:0000256" key="3">
    <source>
        <dbReference type="ARBA" id="ARBA00004744"/>
    </source>
</evidence>
<proteinExistence type="inferred from homology"/>
<keyword evidence="14" id="KW-1185">Reference proteome</keyword>